<evidence type="ECO:0000256" key="3">
    <source>
        <dbReference type="ARBA" id="ARBA00022692"/>
    </source>
</evidence>
<feature type="transmembrane region" description="Helical" evidence="7">
    <location>
        <begin position="77"/>
        <end position="103"/>
    </location>
</feature>
<evidence type="ECO:0000256" key="6">
    <source>
        <dbReference type="SAM" id="MobiDB-lite"/>
    </source>
</evidence>
<dbReference type="GO" id="GO:0022857">
    <property type="term" value="F:transmembrane transporter activity"/>
    <property type="evidence" value="ECO:0007669"/>
    <property type="project" value="InterPro"/>
</dbReference>
<feature type="transmembrane region" description="Helical" evidence="7">
    <location>
        <begin position="469"/>
        <end position="485"/>
    </location>
</feature>
<evidence type="ECO:0000256" key="1">
    <source>
        <dbReference type="ARBA" id="ARBA00004141"/>
    </source>
</evidence>
<reference evidence="8" key="1">
    <citation type="submission" date="2022-01" db="EMBL/GenBank/DDBJ databases">
        <title>Genome Sequence Resource for Two Populations of Ditylenchus destructor, the Migratory Endoparasitic Phytonematode.</title>
        <authorList>
            <person name="Zhang H."/>
            <person name="Lin R."/>
            <person name="Xie B."/>
        </authorList>
    </citation>
    <scope>NUCLEOTIDE SEQUENCE</scope>
    <source>
        <strain evidence="8">BazhouSP</strain>
    </source>
</reference>
<keyword evidence="5 7" id="KW-0472">Membrane</keyword>
<organism evidence="8 9">
    <name type="scientific">Ditylenchus destructor</name>
    <dbReference type="NCBI Taxonomy" id="166010"/>
    <lineage>
        <taxon>Eukaryota</taxon>
        <taxon>Metazoa</taxon>
        <taxon>Ecdysozoa</taxon>
        <taxon>Nematoda</taxon>
        <taxon>Chromadorea</taxon>
        <taxon>Rhabditida</taxon>
        <taxon>Tylenchina</taxon>
        <taxon>Tylenchomorpha</taxon>
        <taxon>Sphaerularioidea</taxon>
        <taxon>Anguinidae</taxon>
        <taxon>Anguininae</taxon>
        <taxon>Ditylenchus</taxon>
    </lineage>
</organism>
<evidence type="ECO:0000256" key="5">
    <source>
        <dbReference type="ARBA" id="ARBA00023136"/>
    </source>
</evidence>
<keyword evidence="3 7" id="KW-0812">Transmembrane</keyword>
<dbReference type="GO" id="GO:0016020">
    <property type="term" value="C:membrane"/>
    <property type="evidence" value="ECO:0007669"/>
    <property type="project" value="UniProtKB-SubCell"/>
</dbReference>
<feature type="region of interest" description="Disordered" evidence="6">
    <location>
        <begin position="985"/>
        <end position="1055"/>
    </location>
</feature>
<feature type="compositionally biased region" description="Basic and acidic residues" evidence="6">
    <location>
        <begin position="582"/>
        <end position="597"/>
    </location>
</feature>
<feature type="transmembrane region" description="Helical" evidence="7">
    <location>
        <begin position="219"/>
        <end position="242"/>
    </location>
</feature>
<comment type="similarity">
    <text evidence="2">Belongs to the nucleobase:cation symporter-2 (NCS2) (TC 2.A.40) family.</text>
</comment>
<accession>A0AAD4NFU0</accession>
<sequence length="1055" mass="117647">MAHTTLSTQSPTAYLTTGSLHINIYFYYNHTFRPQASSMVEGSKACNGAHLHLSDIDIPNVRIKHRRLFKADEHPPMLLTFFLGLQQVMVSVSVLVSIPFIISDEVCPGRDLNQLRVRLISCTFVVCGIATIIQSSLGMRLALLQGVAFAYVPSIRAFMTLPEFKCNATDSDYVPQETYERKMALIQGSLLMSSCITMLIGATGLVGRMTKFIGPITEVIVYKSLFNCFRTLVALFTTILYLHNFNIPLPSMSKGQFKWTKLNVFGQYPYLTAILFSWGLCLILTSMDLLPAGSIARTDRNATVSAIQNAPWIRIPFPGQFGPPEVNIGLFVAFLVSAQTTLFEAVGNYHAVARVSEERPPPSHAINRGILAEGLGCFISGLIGPGVGVTTHAENVAVIGITKVASRVTMIFGGFMLISFGVITKLGALLSSIPDPLVGVVLATSMAMVGGVAIANVQTVDLKNTRNTAILGFSIMIGMCVPTYYQRHSDDIYTGSDTLDEIIRVLMSLPMFVGAFTACILDNTVSGATRSERGLRELMDNDKGVLPNNSRQPEYTSNRLQQLEERLLQAQQTRNTYLTRIASRERSERPLLSEKQLHRSKSSDPFGRTRNRRKKNPKMKDNIFSTSPNHLLKLPQPFSEYNFPAAKSNFLPNNSQPRSSEFDDLQEGSYRRGMLSRMETSQYFWNTARARSLDQHDPQTRKREWEKDIFGSVYSRLPTQQTIPLSGMLLDSDIPAIEHSLDRIRQTLAELKEFRLEMPNRDYFRSISRPRENRTQMYESNPSTSFTSAKHSHTGHVPSLAEIRARILNMEFYVERKVQEIISSDRQSKDQGSSVKYPTSRPMTGFRPKSAALFSTENLTHMFLPASYSGENSQTAAREGYGRNEMGIHREADISNGEAKNEKIQVQNNEPTAPIPAMNTQQNVNLDRRITFDASYVSTPHPSVNEKKSDITTEVKPEEPKQATVETASSYSRMLEMLRKPPVQYEVSSSSPSEDELMLQAKPSQKLGSRSAVISQQIRNESVSTAIRPAEVPSKPGGITTNTRNNADSDSDFFN</sequence>
<dbReference type="Proteomes" id="UP001201812">
    <property type="component" value="Unassembled WGS sequence"/>
</dbReference>
<evidence type="ECO:0000256" key="4">
    <source>
        <dbReference type="ARBA" id="ARBA00022989"/>
    </source>
</evidence>
<dbReference type="InterPro" id="IPR006043">
    <property type="entry name" value="NCS2"/>
</dbReference>
<evidence type="ECO:0000256" key="2">
    <source>
        <dbReference type="ARBA" id="ARBA00008821"/>
    </source>
</evidence>
<dbReference type="PANTHER" id="PTHR11119">
    <property type="entry name" value="XANTHINE-URACIL / VITAMIN C PERMEASE FAMILY MEMBER"/>
    <property type="match status" value="1"/>
</dbReference>
<name>A0AAD4NFU0_9BILA</name>
<feature type="transmembrane region" description="Helical" evidence="7">
    <location>
        <begin position="115"/>
        <end position="134"/>
    </location>
</feature>
<dbReference type="EMBL" id="JAKKPZ010000001">
    <property type="protein sequence ID" value="KAI1728588.1"/>
    <property type="molecule type" value="Genomic_DNA"/>
</dbReference>
<feature type="compositionally biased region" description="Polar residues" evidence="6">
    <location>
        <begin position="1002"/>
        <end position="1025"/>
    </location>
</feature>
<evidence type="ECO:0000313" key="9">
    <source>
        <dbReference type="Proteomes" id="UP001201812"/>
    </source>
</evidence>
<feature type="compositionally biased region" description="Basic and acidic residues" evidence="6">
    <location>
        <begin position="944"/>
        <end position="961"/>
    </location>
</feature>
<evidence type="ECO:0000313" key="8">
    <source>
        <dbReference type="EMBL" id="KAI1728588.1"/>
    </source>
</evidence>
<feature type="region of interest" description="Disordered" evidence="6">
    <location>
        <begin position="937"/>
        <end position="968"/>
    </location>
</feature>
<comment type="subcellular location">
    <subcellularLocation>
        <location evidence="1">Membrane</location>
        <topology evidence="1">Multi-pass membrane protein</topology>
    </subcellularLocation>
</comment>
<feature type="region of interest" description="Disordered" evidence="6">
    <location>
        <begin position="823"/>
        <end position="844"/>
    </location>
</feature>
<keyword evidence="4 7" id="KW-1133">Transmembrane helix</keyword>
<feature type="compositionally biased region" description="Polar residues" evidence="6">
    <location>
        <begin position="823"/>
        <end position="837"/>
    </location>
</feature>
<keyword evidence="9" id="KW-1185">Reference proteome</keyword>
<feature type="transmembrane region" description="Helical" evidence="7">
    <location>
        <begin position="437"/>
        <end position="457"/>
    </location>
</feature>
<dbReference type="AlphaFoldDB" id="A0AAD4NFU0"/>
<feature type="transmembrane region" description="Helical" evidence="7">
    <location>
        <begin position="184"/>
        <end position="207"/>
    </location>
</feature>
<feature type="transmembrane region" description="Helical" evidence="7">
    <location>
        <begin position="411"/>
        <end position="431"/>
    </location>
</feature>
<protein>
    <submittedName>
        <fullName evidence="8">Permease family domain-containing protein</fullName>
    </submittedName>
</protein>
<feature type="region of interest" description="Disordered" evidence="6">
    <location>
        <begin position="580"/>
        <end position="631"/>
    </location>
</feature>
<gene>
    <name evidence="8" type="ORF">DdX_00782</name>
</gene>
<dbReference type="Pfam" id="PF00860">
    <property type="entry name" value="Xan_ur_permease"/>
    <property type="match status" value="1"/>
</dbReference>
<comment type="caution">
    <text evidence="8">The sequence shown here is derived from an EMBL/GenBank/DDBJ whole genome shotgun (WGS) entry which is preliminary data.</text>
</comment>
<evidence type="ECO:0000256" key="7">
    <source>
        <dbReference type="SAM" id="Phobius"/>
    </source>
</evidence>
<proteinExistence type="inferred from homology"/>
<feature type="transmembrane region" description="Helical" evidence="7">
    <location>
        <begin position="268"/>
        <end position="290"/>
    </location>
</feature>
<feature type="compositionally biased region" description="Polar residues" evidence="6">
    <location>
        <begin position="1039"/>
        <end position="1055"/>
    </location>
</feature>